<comment type="pathway">
    <text evidence="2">Glycan metabolism; N-glycan metabolism.</text>
</comment>
<dbReference type="GO" id="GO:0090599">
    <property type="term" value="F:alpha-glucosidase activity"/>
    <property type="evidence" value="ECO:0007669"/>
    <property type="project" value="TreeGrafter"/>
</dbReference>
<evidence type="ECO:0000259" key="14">
    <source>
        <dbReference type="Pfam" id="PF21365"/>
    </source>
</evidence>
<dbReference type="SUPFAM" id="SSF51011">
    <property type="entry name" value="Glycosyl hydrolase domain"/>
    <property type="match status" value="1"/>
</dbReference>
<dbReference type="PANTHER" id="PTHR22762">
    <property type="entry name" value="ALPHA-GLUCOSIDASE"/>
    <property type="match status" value="1"/>
</dbReference>
<feature type="domain" description="Glycoside hydrolase family 31 TIM barrel" evidence="12">
    <location>
        <begin position="372"/>
        <end position="707"/>
    </location>
</feature>
<dbReference type="PANTHER" id="PTHR22762:SF54">
    <property type="entry name" value="BCDNA.GH04962"/>
    <property type="match status" value="1"/>
</dbReference>
<dbReference type="InParanoid" id="A0A067MKE9"/>
<evidence type="ECO:0000256" key="6">
    <source>
        <dbReference type="ARBA" id="ARBA00022824"/>
    </source>
</evidence>
<feature type="signal peptide" evidence="11">
    <location>
        <begin position="1"/>
        <end position="19"/>
    </location>
</feature>
<evidence type="ECO:0000256" key="7">
    <source>
        <dbReference type="ARBA" id="ARBA00023180"/>
    </source>
</evidence>
<evidence type="ECO:0000256" key="5">
    <source>
        <dbReference type="ARBA" id="ARBA00022801"/>
    </source>
</evidence>
<evidence type="ECO:0000256" key="8">
    <source>
        <dbReference type="ARBA" id="ARBA00023295"/>
    </source>
</evidence>
<dbReference type="Pfam" id="PF13802">
    <property type="entry name" value="Gal_mutarotas_2"/>
    <property type="match status" value="1"/>
</dbReference>
<dbReference type="Gene3D" id="2.60.40.1180">
    <property type="entry name" value="Golgi alpha-mannosidase II"/>
    <property type="match status" value="2"/>
</dbReference>
<evidence type="ECO:0000256" key="4">
    <source>
        <dbReference type="ARBA" id="ARBA00022729"/>
    </source>
</evidence>
<evidence type="ECO:0000259" key="13">
    <source>
        <dbReference type="Pfam" id="PF13802"/>
    </source>
</evidence>
<dbReference type="InterPro" id="IPR048395">
    <property type="entry name" value="Glyco_hydro_31_C"/>
</dbReference>
<dbReference type="AlphaFoldDB" id="A0A067MKE9"/>
<dbReference type="GO" id="GO:0030246">
    <property type="term" value="F:carbohydrate binding"/>
    <property type="evidence" value="ECO:0007669"/>
    <property type="project" value="InterPro"/>
</dbReference>
<gene>
    <name evidence="15" type="ORF">BOTBODRAFT_135229</name>
</gene>
<dbReference type="InterPro" id="IPR013780">
    <property type="entry name" value="Glyco_hydro_b"/>
</dbReference>
<evidence type="ECO:0000313" key="15">
    <source>
        <dbReference type="EMBL" id="KDQ12051.1"/>
    </source>
</evidence>
<keyword evidence="8 10" id="KW-0326">Glycosidase</keyword>
<evidence type="ECO:0000313" key="16">
    <source>
        <dbReference type="Proteomes" id="UP000027195"/>
    </source>
</evidence>
<dbReference type="GO" id="GO:0017177">
    <property type="term" value="C:glucosidase II complex"/>
    <property type="evidence" value="ECO:0007669"/>
    <property type="project" value="TreeGrafter"/>
</dbReference>
<name>A0A067MKE9_BOTB1</name>
<evidence type="ECO:0000256" key="9">
    <source>
        <dbReference type="ARBA" id="ARBA00042895"/>
    </source>
</evidence>
<comment type="similarity">
    <text evidence="3 10">Belongs to the glycosyl hydrolase 31 family.</text>
</comment>
<dbReference type="InterPro" id="IPR000322">
    <property type="entry name" value="Glyco_hydro_31_TIM"/>
</dbReference>
<proteinExistence type="inferred from homology"/>
<dbReference type="CDD" id="cd14752">
    <property type="entry name" value="GH31_N"/>
    <property type="match status" value="1"/>
</dbReference>
<dbReference type="FunFam" id="2.60.40.1180:FF:000023">
    <property type="entry name" value="neutral alpha-glucosidase AB isoform X2"/>
    <property type="match status" value="1"/>
</dbReference>
<evidence type="ECO:0000256" key="2">
    <source>
        <dbReference type="ARBA" id="ARBA00004833"/>
    </source>
</evidence>
<keyword evidence="7" id="KW-0325">Glycoprotein</keyword>
<keyword evidence="6" id="KW-0256">Endoplasmic reticulum</keyword>
<dbReference type="CDD" id="cd06603">
    <property type="entry name" value="GH31_GANC_GANAB_alpha"/>
    <property type="match status" value="1"/>
</dbReference>
<evidence type="ECO:0000256" key="1">
    <source>
        <dbReference type="ARBA" id="ARBA00004240"/>
    </source>
</evidence>
<dbReference type="Proteomes" id="UP000027195">
    <property type="component" value="Unassembled WGS sequence"/>
</dbReference>
<keyword evidence="4 11" id="KW-0732">Signal</keyword>
<accession>A0A067MKE9</accession>
<dbReference type="HOGENOM" id="CLU_000631_7_0_1"/>
<dbReference type="SUPFAM" id="SSF51445">
    <property type="entry name" value="(Trans)glycosidases"/>
    <property type="match status" value="1"/>
</dbReference>
<dbReference type="InterPro" id="IPR025887">
    <property type="entry name" value="Glyco_hydro_31_N_dom"/>
</dbReference>
<dbReference type="SUPFAM" id="SSF74650">
    <property type="entry name" value="Galactose mutarotase-like"/>
    <property type="match status" value="1"/>
</dbReference>
<feature type="domain" description="Glycoside hydrolase family 31 N-terminal" evidence="13">
    <location>
        <begin position="87"/>
        <end position="327"/>
    </location>
</feature>
<feature type="domain" description="Glycosyl hydrolase family 31 C-terminal" evidence="14">
    <location>
        <begin position="716"/>
        <end position="807"/>
    </location>
</feature>
<dbReference type="Pfam" id="PF21365">
    <property type="entry name" value="Glyco_hydro_31_3rd"/>
    <property type="match status" value="1"/>
</dbReference>
<keyword evidence="16" id="KW-1185">Reference proteome</keyword>
<evidence type="ECO:0000256" key="11">
    <source>
        <dbReference type="SAM" id="SignalP"/>
    </source>
</evidence>
<comment type="subcellular location">
    <subcellularLocation>
        <location evidence="1">Endoplasmic reticulum</location>
    </subcellularLocation>
</comment>
<dbReference type="InterPro" id="IPR011013">
    <property type="entry name" value="Gal_mutarotase_sf_dom"/>
</dbReference>
<sequence length="978" mass="110169">MRIATSVLLLLPLAHPLLALKAHDFKTCSQSAFCRRGRALAERAPTAGSSWHSPYTIVPSSVALSSSASSFTSSVKSELYPDINFELEVRIHEDGVVRVRMDEVKGLRKRYDEASSWALVREPSLKNVKDVKWVKGKNEVKGVYDDVEVRVQYQPLKVSLWKGGREEVVLNGKELLHMEHFRVKEEKKEPETAEGGAEQAEQAVLQAPARPTAWFEGEEEDGLWAESFSTWTDQKPKGPESLSLDIHFPGHANVYGIPQHASPLSLPTTTGPSPHYTDPYRLYNLDVFEYLADSPMSLYGSIPFLHAHSAESTVGIFNAIASETWIDVSHPTEDSTLTHWVSESGILDVFLLPGPTPEDVFKQYARLTGTSAMPAHWALGYHQCRWNYISSEDVRSVQKRFDEDDFPLDVLWLDIEYSEEHKYFIWDAKNFPDPVAMVNDVAALGRKMVVIVDPHLKRVSTYPVYEKAKELDVLVKGRDGKEEYEGWCWSGSSAWVDFFHPGSWDWWKSLFRLTDGKDKDSWRWVDSTENVHIWNDMNEPSVFNGPEITMPKDNVHYGGWEHRDIHNINGMLFQNLTSQAITTRGSTPKRPFVLSRSFYAGSQRLSAIWTGDNMGSWEHMAVGIPMVLSNGIAGMTFAGADVGGFFGNPDPEMLVRWYQVGIFAPFFRAHAHIDTKRREPYLLEEPHKSIVRDVIRLRYSLLSVWYTSFRRANADGVPILRPHWVMFPKDKKGFAIDDQYFIGDSGLLVKPVTKPGATETQVYIPEDQVYYDYFTYNAYRGSAAGKTITVSSPLEKIPLFIRGGSIVPTRARPRRSSPLMKKDPFTLTVALSQAELATGELYLDDGESFDHQKGDLVWRKFDAWTLKAAKRTRMTLKSSDMTKSGQTVVDGSLVAPGAYRADNAYAKSVQSVRVEKLVILGLPKKPTTVIVQGVAQKEGWTWEGGVAADGKKEGGASVLVIKNPNLKIVDDWLVEVEF</sequence>
<dbReference type="GO" id="GO:0005975">
    <property type="term" value="P:carbohydrate metabolic process"/>
    <property type="evidence" value="ECO:0007669"/>
    <property type="project" value="InterPro"/>
</dbReference>
<dbReference type="STRING" id="930990.A0A067MKE9"/>
<dbReference type="GO" id="GO:0006491">
    <property type="term" value="P:N-glycan processing"/>
    <property type="evidence" value="ECO:0007669"/>
    <property type="project" value="TreeGrafter"/>
</dbReference>
<evidence type="ECO:0000256" key="10">
    <source>
        <dbReference type="RuleBase" id="RU361185"/>
    </source>
</evidence>
<dbReference type="InterPro" id="IPR017853">
    <property type="entry name" value="GH"/>
</dbReference>
<evidence type="ECO:0000259" key="12">
    <source>
        <dbReference type="Pfam" id="PF01055"/>
    </source>
</evidence>
<feature type="chain" id="PRO_5001641360" description="Glucosidase II subunit alpha" evidence="11">
    <location>
        <begin position="20"/>
        <end position="978"/>
    </location>
</feature>
<reference evidence="16" key="1">
    <citation type="journal article" date="2014" name="Proc. Natl. Acad. Sci. U.S.A.">
        <title>Extensive sampling of basidiomycete genomes demonstrates inadequacy of the white-rot/brown-rot paradigm for wood decay fungi.</title>
        <authorList>
            <person name="Riley R."/>
            <person name="Salamov A.A."/>
            <person name="Brown D.W."/>
            <person name="Nagy L.G."/>
            <person name="Floudas D."/>
            <person name="Held B.W."/>
            <person name="Levasseur A."/>
            <person name="Lombard V."/>
            <person name="Morin E."/>
            <person name="Otillar R."/>
            <person name="Lindquist E.A."/>
            <person name="Sun H."/>
            <person name="LaButti K.M."/>
            <person name="Schmutz J."/>
            <person name="Jabbour D."/>
            <person name="Luo H."/>
            <person name="Baker S.E."/>
            <person name="Pisabarro A.G."/>
            <person name="Walton J.D."/>
            <person name="Blanchette R.A."/>
            <person name="Henrissat B."/>
            <person name="Martin F."/>
            <person name="Cullen D."/>
            <person name="Hibbett D.S."/>
            <person name="Grigoriev I.V."/>
        </authorList>
    </citation>
    <scope>NUCLEOTIDE SEQUENCE [LARGE SCALE GENOMIC DNA]</scope>
    <source>
        <strain evidence="16">FD-172 SS1</strain>
    </source>
</reference>
<evidence type="ECO:0000256" key="3">
    <source>
        <dbReference type="ARBA" id="ARBA00007806"/>
    </source>
</evidence>
<organism evidence="15 16">
    <name type="scientific">Botryobasidium botryosum (strain FD-172 SS1)</name>
    <dbReference type="NCBI Taxonomy" id="930990"/>
    <lineage>
        <taxon>Eukaryota</taxon>
        <taxon>Fungi</taxon>
        <taxon>Dikarya</taxon>
        <taxon>Basidiomycota</taxon>
        <taxon>Agaricomycotina</taxon>
        <taxon>Agaricomycetes</taxon>
        <taxon>Cantharellales</taxon>
        <taxon>Botryobasidiaceae</taxon>
        <taxon>Botryobasidium</taxon>
    </lineage>
</organism>
<dbReference type="OrthoDB" id="3237269at2759"/>
<dbReference type="FunCoup" id="A0A067MKE9">
    <property type="interactions" value="458"/>
</dbReference>
<keyword evidence="5 10" id="KW-0378">Hydrolase</keyword>
<protein>
    <recommendedName>
        <fullName evidence="9">Glucosidase II subunit alpha</fullName>
    </recommendedName>
</protein>
<dbReference type="Gene3D" id="2.60.40.1760">
    <property type="entry name" value="glycosyl hydrolase (family 31)"/>
    <property type="match status" value="1"/>
</dbReference>
<dbReference type="Pfam" id="PF01055">
    <property type="entry name" value="Glyco_hydro_31_2nd"/>
    <property type="match status" value="1"/>
</dbReference>
<dbReference type="Gene3D" id="3.20.20.80">
    <property type="entry name" value="Glycosidases"/>
    <property type="match status" value="2"/>
</dbReference>
<dbReference type="EMBL" id="KL198053">
    <property type="protein sequence ID" value="KDQ12051.1"/>
    <property type="molecule type" value="Genomic_DNA"/>
</dbReference>